<organism evidence="3 4">
    <name type="scientific">Boletus edulis BED1</name>
    <dbReference type="NCBI Taxonomy" id="1328754"/>
    <lineage>
        <taxon>Eukaryota</taxon>
        <taxon>Fungi</taxon>
        <taxon>Dikarya</taxon>
        <taxon>Basidiomycota</taxon>
        <taxon>Agaricomycotina</taxon>
        <taxon>Agaricomycetes</taxon>
        <taxon>Agaricomycetidae</taxon>
        <taxon>Boletales</taxon>
        <taxon>Boletineae</taxon>
        <taxon>Boletaceae</taxon>
        <taxon>Boletoideae</taxon>
        <taxon>Boletus</taxon>
    </lineage>
</organism>
<dbReference type="AlphaFoldDB" id="A0AAD4GLT2"/>
<reference evidence="3" key="2">
    <citation type="journal article" date="2020" name="Nat. Commun.">
        <title>Large-scale genome sequencing of mycorrhizal fungi provides insights into the early evolution of symbiotic traits.</title>
        <authorList>
            <person name="Miyauchi S."/>
            <person name="Kiss E."/>
            <person name="Kuo A."/>
            <person name="Drula E."/>
            <person name="Kohler A."/>
            <person name="Sanchez-Garcia M."/>
            <person name="Morin E."/>
            <person name="Andreopoulos B."/>
            <person name="Barry K.W."/>
            <person name="Bonito G."/>
            <person name="Buee M."/>
            <person name="Carver A."/>
            <person name="Chen C."/>
            <person name="Cichocki N."/>
            <person name="Clum A."/>
            <person name="Culley D."/>
            <person name="Crous P.W."/>
            <person name="Fauchery L."/>
            <person name="Girlanda M."/>
            <person name="Hayes R.D."/>
            <person name="Keri Z."/>
            <person name="LaButti K."/>
            <person name="Lipzen A."/>
            <person name="Lombard V."/>
            <person name="Magnuson J."/>
            <person name="Maillard F."/>
            <person name="Murat C."/>
            <person name="Nolan M."/>
            <person name="Ohm R.A."/>
            <person name="Pangilinan J."/>
            <person name="Pereira M.F."/>
            <person name="Perotto S."/>
            <person name="Peter M."/>
            <person name="Pfister S."/>
            <person name="Riley R."/>
            <person name="Sitrit Y."/>
            <person name="Stielow J.B."/>
            <person name="Szollosi G."/>
            <person name="Zifcakova L."/>
            <person name="Stursova M."/>
            <person name="Spatafora J.W."/>
            <person name="Tedersoo L."/>
            <person name="Vaario L.M."/>
            <person name="Yamada A."/>
            <person name="Yan M."/>
            <person name="Wang P."/>
            <person name="Xu J."/>
            <person name="Bruns T."/>
            <person name="Baldrian P."/>
            <person name="Vilgalys R."/>
            <person name="Dunand C."/>
            <person name="Henrissat B."/>
            <person name="Grigoriev I.V."/>
            <person name="Hibbett D."/>
            <person name="Nagy L.G."/>
            <person name="Martin F.M."/>
        </authorList>
    </citation>
    <scope>NUCLEOTIDE SEQUENCE</scope>
    <source>
        <strain evidence="3">BED1</strain>
    </source>
</reference>
<reference evidence="3" key="1">
    <citation type="submission" date="2019-10" db="EMBL/GenBank/DDBJ databases">
        <authorList>
            <consortium name="DOE Joint Genome Institute"/>
            <person name="Kuo A."/>
            <person name="Miyauchi S."/>
            <person name="Kiss E."/>
            <person name="Drula E."/>
            <person name="Kohler A."/>
            <person name="Sanchez-Garcia M."/>
            <person name="Andreopoulos B."/>
            <person name="Barry K.W."/>
            <person name="Bonito G."/>
            <person name="Buee M."/>
            <person name="Carver A."/>
            <person name="Chen C."/>
            <person name="Cichocki N."/>
            <person name="Clum A."/>
            <person name="Culley D."/>
            <person name="Crous P.W."/>
            <person name="Fauchery L."/>
            <person name="Girlanda M."/>
            <person name="Hayes R."/>
            <person name="Keri Z."/>
            <person name="LaButti K."/>
            <person name="Lipzen A."/>
            <person name="Lombard V."/>
            <person name="Magnuson J."/>
            <person name="Maillard F."/>
            <person name="Morin E."/>
            <person name="Murat C."/>
            <person name="Nolan M."/>
            <person name="Ohm R."/>
            <person name="Pangilinan J."/>
            <person name="Pereira M."/>
            <person name="Perotto S."/>
            <person name="Peter M."/>
            <person name="Riley R."/>
            <person name="Sitrit Y."/>
            <person name="Stielow B."/>
            <person name="Szollosi G."/>
            <person name="Zifcakova L."/>
            <person name="Stursova M."/>
            <person name="Spatafora J.W."/>
            <person name="Tedersoo L."/>
            <person name="Vaario L.-M."/>
            <person name="Yamada A."/>
            <person name="Yan M."/>
            <person name="Wang P."/>
            <person name="Xu J."/>
            <person name="Bruns T."/>
            <person name="Baldrian P."/>
            <person name="Vilgalys R."/>
            <person name="Henrissat B."/>
            <person name="Grigoriev I.V."/>
            <person name="Hibbett D."/>
            <person name="Nagy L.G."/>
            <person name="Martin F.M."/>
        </authorList>
    </citation>
    <scope>NUCLEOTIDE SEQUENCE</scope>
    <source>
        <strain evidence="3">BED1</strain>
    </source>
</reference>
<accession>A0AAD4GLT2</accession>
<proteinExistence type="predicted"/>
<protein>
    <submittedName>
        <fullName evidence="3">Uncharacterized protein</fullName>
    </submittedName>
</protein>
<dbReference type="Proteomes" id="UP001194468">
    <property type="component" value="Unassembled WGS sequence"/>
</dbReference>
<evidence type="ECO:0000313" key="3">
    <source>
        <dbReference type="EMBL" id="KAF8452001.1"/>
    </source>
</evidence>
<evidence type="ECO:0000313" key="4">
    <source>
        <dbReference type="Proteomes" id="UP001194468"/>
    </source>
</evidence>
<feature type="non-terminal residue" evidence="3">
    <location>
        <position position="65"/>
    </location>
</feature>
<evidence type="ECO:0000256" key="1">
    <source>
        <dbReference type="SAM" id="MobiDB-lite"/>
    </source>
</evidence>
<evidence type="ECO:0000313" key="2">
    <source>
        <dbReference type="EMBL" id="KAF8415038.1"/>
    </source>
</evidence>
<keyword evidence="4" id="KW-1185">Reference proteome</keyword>
<name>A0AAD4GLT2_BOLED</name>
<dbReference type="EMBL" id="WHUW01000379">
    <property type="protein sequence ID" value="KAF8415038.1"/>
    <property type="molecule type" value="Genomic_DNA"/>
</dbReference>
<comment type="caution">
    <text evidence="3">The sequence shown here is derived from an EMBL/GenBank/DDBJ whole genome shotgun (WGS) entry which is preliminary data.</text>
</comment>
<gene>
    <name evidence="3" type="ORF">L210DRAFT_3515652</name>
    <name evidence="2" type="ORF">L210DRAFT_3588329</name>
</gene>
<feature type="region of interest" description="Disordered" evidence="1">
    <location>
        <begin position="45"/>
        <end position="65"/>
    </location>
</feature>
<sequence length="65" mass="6772">MASKPKASLGEGMGLWSENAACGTANTSLIWGDCPRKFLTSQAMSGLGNRVSRSSRRPSAEGQGI</sequence>
<dbReference type="EMBL" id="WHUW01000001">
    <property type="protein sequence ID" value="KAF8452001.1"/>
    <property type="molecule type" value="Genomic_DNA"/>
</dbReference>